<dbReference type="EMBL" id="FWEU01000005">
    <property type="protein sequence ID" value="SLM25950.1"/>
    <property type="molecule type" value="Genomic_DNA"/>
</dbReference>
<gene>
    <name evidence="5" type="ORF">SAMN04488690_3705</name>
</gene>
<evidence type="ECO:0000259" key="4">
    <source>
        <dbReference type="Pfam" id="PF21277"/>
    </source>
</evidence>
<dbReference type="PANTHER" id="PTHR41533">
    <property type="entry name" value="L,D-TRANSPEPTIDASE HI_1667-RELATED"/>
    <property type="match status" value="1"/>
</dbReference>
<accession>A0A1W1H2Y0</accession>
<dbReference type="RefSeq" id="WP_080150385.1">
    <property type="nucleotide sequence ID" value="NZ_FWEU01000005.1"/>
</dbReference>
<dbReference type="InterPro" id="IPR046519">
    <property type="entry name" value="X-Tfes_XVIPCD"/>
</dbReference>
<dbReference type="InterPro" id="IPR036365">
    <property type="entry name" value="PGBD-like_sf"/>
</dbReference>
<dbReference type="InterPro" id="IPR036366">
    <property type="entry name" value="PGBDSf"/>
</dbReference>
<dbReference type="Pfam" id="PF01471">
    <property type="entry name" value="PG_binding_1"/>
    <property type="match status" value="2"/>
</dbReference>
<proteinExistence type="predicted"/>
<dbReference type="PANTHER" id="PTHR41533:SF1">
    <property type="entry name" value="L,D-TRANSPEPTIDASE YCBB-RELATED"/>
    <property type="match status" value="1"/>
</dbReference>
<organism evidence="5 6">
    <name type="scientific">Stenotrophomonas indicatrix</name>
    <dbReference type="NCBI Taxonomy" id="2045451"/>
    <lineage>
        <taxon>Bacteria</taxon>
        <taxon>Pseudomonadati</taxon>
        <taxon>Pseudomonadota</taxon>
        <taxon>Gammaproteobacteria</taxon>
        <taxon>Lysobacterales</taxon>
        <taxon>Lysobacteraceae</taxon>
        <taxon>Stenotrophomonas</taxon>
    </lineage>
</organism>
<dbReference type="SUPFAM" id="SSF47090">
    <property type="entry name" value="PGBD-like"/>
    <property type="match status" value="2"/>
</dbReference>
<dbReference type="AlphaFoldDB" id="A0A1W1H2Y0"/>
<evidence type="ECO:0000259" key="2">
    <source>
        <dbReference type="Pfam" id="PF01471"/>
    </source>
</evidence>
<dbReference type="Proteomes" id="UP000191133">
    <property type="component" value="Unassembled WGS sequence"/>
</dbReference>
<evidence type="ECO:0000313" key="6">
    <source>
        <dbReference type="Proteomes" id="UP000191133"/>
    </source>
</evidence>
<dbReference type="GO" id="GO:0016787">
    <property type="term" value="F:hydrolase activity"/>
    <property type="evidence" value="ECO:0007669"/>
    <property type="project" value="UniProtKB-KW"/>
</dbReference>
<feature type="compositionally biased region" description="Low complexity" evidence="1">
    <location>
        <begin position="648"/>
        <end position="669"/>
    </location>
</feature>
<dbReference type="Pfam" id="PF20410">
    <property type="entry name" value="X-Tfes_XVIPCD"/>
    <property type="match status" value="1"/>
</dbReference>
<feature type="region of interest" description="Disordered" evidence="1">
    <location>
        <begin position="648"/>
        <end position="678"/>
    </location>
</feature>
<dbReference type="InterPro" id="IPR052905">
    <property type="entry name" value="LD-transpeptidase_YkuD-like"/>
</dbReference>
<reference evidence="6" key="1">
    <citation type="submission" date="2016-10" db="EMBL/GenBank/DDBJ databases">
        <authorList>
            <person name="Varghese N."/>
        </authorList>
    </citation>
    <scope>NUCLEOTIDE SEQUENCE [LARGE SCALE GENOMIC DNA]</scope>
    <source>
        <strain evidence="6">92MFCol6.1</strain>
    </source>
</reference>
<evidence type="ECO:0000256" key="1">
    <source>
        <dbReference type="SAM" id="MobiDB-lite"/>
    </source>
</evidence>
<evidence type="ECO:0000259" key="3">
    <source>
        <dbReference type="Pfam" id="PF20410"/>
    </source>
</evidence>
<keyword evidence="5" id="KW-0378">Hydrolase</keyword>
<evidence type="ECO:0000313" key="5">
    <source>
        <dbReference type="EMBL" id="SLM25950.1"/>
    </source>
</evidence>
<feature type="domain" description="Peptidoglycan binding-like" evidence="2">
    <location>
        <begin position="581"/>
        <end position="642"/>
    </location>
</feature>
<feature type="compositionally biased region" description="Pro residues" evidence="1">
    <location>
        <begin position="328"/>
        <end position="337"/>
    </location>
</feature>
<dbReference type="Gene3D" id="1.10.101.10">
    <property type="entry name" value="PGBD-like superfamily/PGBD"/>
    <property type="match status" value="2"/>
</dbReference>
<feature type="domain" description="Type VI secretion system spike protein VgrG3-like C-terminal" evidence="4">
    <location>
        <begin position="17"/>
        <end position="204"/>
    </location>
</feature>
<feature type="domain" description="Peptidoglycan binding-like" evidence="2">
    <location>
        <begin position="259"/>
        <end position="320"/>
    </location>
</feature>
<feature type="region of interest" description="Disordered" evidence="1">
    <location>
        <begin position="9"/>
        <end position="35"/>
    </location>
</feature>
<dbReference type="InterPro" id="IPR002477">
    <property type="entry name" value="Peptidoglycan-bd-like"/>
</dbReference>
<feature type="domain" description="X-Tfes XVIPCD" evidence="3">
    <location>
        <begin position="672"/>
        <end position="777"/>
    </location>
</feature>
<dbReference type="InterPro" id="IPR049073">
    <property type="entry name" value="T6SS_VgrG3-like_C"/>
</dbReference>
<feature type="region of interest" description="Disordered" evidence="1">
    <location>
        <begin position="321"/>
        <end position="360"/>
    </location>
</feature>
<sequence>MDVVTDARKAMEHWHRGQTSARFETDNRGPGWISSGKGDHGGVSYGSYQFASAVGGVDEYLKSSRYADQFHGLKPATEAFSERWKAVAARDEKGFAQEQHDFIQHQYYDVQMDRLKKAGVDLQGRGPAVQDALWSTSVQYRNMTRGVFQNGLKQAYGDDYKLSELSDEQIVRAVQDYKHANVQRHFESSPKQWDSLRERTLNEKSELVALARYDRINHDPQPYQGKTYEQAFGEPAHRQSAARPARAPMADGMLVQGERGNEVLALQQKLAQAGYTGVDGKVLKPDGDFGSDTYHAVRQFQKAHGLEEDGKAGRDTLSALNAGVRPPAQTPAPPSVPSPERHEPKAPSTDGAPVAAAPGGGRITVIEPYGNVTSNRTLAHGISGETAYRELKIHHPNTNAEAVRTGDARKADRQSGMVEGEMENIRTREDKNDIPLVRKDLILTDRLGSRDVMIPNPVAGYAQFNKDATNSISLYSHPAGDPRRELVGQVLHGAAGTSPYKNGDFVEYGAPLIQQSNAGSKPVHAHIEVEPAQFRRYLGDMLNDRITLGGKVHAQGPEAAQAARATQQAPMADGMLVKGERGDEVKALQGKLAALGYTAADGKALGTDGIFGKDTLAAVKQFQANNGLEQDGKAGRQTLARLDDPAAVKAGAQTAAAPARTEPTVPAAPSMRDPSHAENPRFNQALEKLQELQQQRVQAGLCPLFANAQETERAAGQLAYESKVAGMRQIDHVVARPDGSGLFAVQGNVGDPAAQRTFVDSRQAVSQSVEASTRQTEELDVQFNQRVQEQQQEQVRNRGL</sequence>
<dbReference type="Pfam" id="PF21277">
    <property type="entry name" value="T6SS_VgrG3-like_C"/>
    <property type="match status" value="1"/>
</dbReference>
<protein>
    <submittedName>
        <fullName evidence="5">Peptidoglycan-binding (PGRP) domain of peptidoglycan hydrolases-containing protein</fullName>
    </submittedName>
</protein>
<name>A0A1W1H2Y0_9GAMM</name>